<organism evidence="2 3">
    <name type="scientific">Alistipes intestinihominis</name>
    <dbReference type="NCBI Taxonomy" id="3133172"/>
    <lineage>
        <taxon>Bacteria</taxon>
        <taxon>Pseudomonadati</taxon>
        <taxon>Bacteroidota</taxon>
        <taxon>Bacteroidia</taxon>
        <taxon>Bacteroidales</taxon>
        <taxon>Rikenellaceae</taxon>
        <taxon>Alistipes</taxon>
    </lineage>
</organism>
<reference evidence="2 3" key="1">
    <citation type="submission" date="2024-03" db="EMBL/GenBank/DDBJ databases">
        <title>Human intestinal bacterial collection.</title>
        <authorList>
            <person name="Pauvert C."/>
            <person name="Hitch T.C.A."/>
            <person name="Clavel T."/>
        </authorList>
    </citation>
    <scope>NUCLEOTIDE SEQUENCE [LARGE SCALE GENOMIC DNA]</scope>
    <source>
        <strain evidence="2 3">CLA-KB-H122</strain>
    </source>
</reference>
<sequence length="416" mass="47417">MSRIYDFFSRLLDRKVPASVFVTMNPQMQAVRIAVRENGRQPFEDYVREQVAACSRSSVVPDHTLLHLTFSDSRMIPSRRGTTNEYFYGKLAPAFIRQDIHPEPAVSLRDAAFALSKGLSPLSPAGRREQLMRDPEYRRFTMHCARTTPDDAPLYRAVTSSQGTYLFSDTPKGRRAMYCYMQYMTDRFFGMRTDADTLKIYELKHLPPRIAAMADKCIDKFVKSDLKSEYPGLERSRYSFTEEKRIPTSVLSEGVCSATYSISPCYEDFERFVAGNRTQISSGNHDLATLLYIAENGYAASVADDGLHRFGHREFFSEVASKLRDCDRARMGNRQSTHDFGYGALQQQAREIAAGILRTEYNIQNGRFLTEHKESSPDVKQHVSLPGTGTATKRRETERRLRHSRPVSGKRAAIKM</sequence>
<evidence type="ECO:0000313" key="2">
    <source>
        <dbReference type="EMBL" id="MEQ2545008.1"/>
    </source>
</evidence>
<feature type="compositionally biased region" description="Basic and acidic residues" evidence="1">
    <location>
        <begin position="372"/>
        <end position="381"/>
    </location>
</feature>
<gene>
    <name evidence="2" type="ORF">WMO46_08630</name>
</gene>
<comment type="caution">
    <text evidence="2">The sequence shown here is derived from an EMBL/GenBank/DDBJ whole genome shotgun (WGS) entry which is preliminary data.</text>
</comment>
<feature type="region of interest" description="Disordered" evidence="1">
    <location>
        <begin position="372"/>
        <end position="416"/>
    </location>
</feature>
<dbReference type="RefSeq" id="WP_349094204.1">
    <property type="nucleotide sequence ID" value="NZ_JBBMFL010000008.1"/>
</dbReference>
<dbReference type="Pfam" id="PF19513">
    <property type="entry name" value="DUF6047"/>
    <property type="match status" value="1"/>
</dbReference>
<dbReference type="InterPro" id="IPR046110">
    <property type="entry name" value="DUF6047"/>
</dbReference>
<keyword evidence="3" id="KW-1185">Reference proteome</keyword>
<dbReference type="EMBL" id="JBBMFL010000008">
    <property type="protein sequence ID" value="MEQ2545008.1"/>
    <property type="molecule type" value="Genomic_DNA"/>
</dbReference>
<dbReference type="Proteomes" id="UP001460202">
    <property type="component" value="Unassembled WGS sequence"/>
</dbReference>
<protein>
    <submittedName>
        <fullName evidence="2">DUF6047 family protein</fullName>
    </submittedName>
</protein>
<evidence type="ECO:0000313" key="3">
    <source>
        <dbReference type="Proteomes" id="UP001460202"/>
    </source>
</evidence>
<name>A0ABV1GX69_9BACT</name>
<evidence type="ECO:0000256" key="1">
    <source>
        <dbReference type="SAM" id="MobiDB-lite"/>
    </source>
</evidence>
<proteinExistence type="predicted"/>
<accession>A0ABV1GX69</accession>